<keyword evidence="2" id="KW-0689">Ribosomal protein</keyword>
<dbReference type="PANTHER" id="PTHR11661:SF2">
    <property type="entry name" value="LARGE RIBOSOMAL SUBUNIT PROTEIN UL11"/>
    <property type="match status" value="1"/>
</dbReference>
<dbReference type="GO" id="GO:0022625">
    <property type="term" value="C:cytosolic large ribosomal subunit"/>
    <property type="evidence" value="ECO:0007669"/>
    <property type="project" value="TreeGrafter"/>
</dbReference>
<dbReference type="InterPro" id="IPR020783">
    <property type="entry name" value="Ribosomal_uL11_C"/>
</dbReference>
<evidence type="ECO:0000256" key="2">
    <source>
        <dbReference type="ARBA" id="ARBA00022980"/>
    </source>
</evidence>
<dbReference type="InterPro" id="IPR000911">
    <property type="entry name" value="Ribosomal_uL11"/>
</dbReference>
<evidence type="ECO:0000313" key="7">
    <source>
        <dbReference type="Proteomes" id="UP000664991"/>
    </source>
</evidence>
<dbReference type="PANTHER" id="PTHR11661">
    <property type="entry name" value="60S RIBOSOMAL PROTEIN L12"/>
    <property type="match status" value="1"/>
</dbReference>
<dbReference type="Pfam" id="PF00298">
    <property type="entry name" value="Ribosomal_L11"/>
    <property type="match status" value="1"/>
</dbReference>
<dbReference type="Gene3D" id="1.10.10.250">
    <property type="entry name" value="Ribosomal protein L11, C-terminal domain"/>
    <property type="match status" value="1"/>
</dbReference>
<feature type="domain" description="Large ribosomal subunit protein uL11 C-terminal" evidence="5">
    <location>
        <begin position="89"/>
        <end position="148"/>
    </location>
</feature>
<gene>
    <name evidence="6" type="ORF">JEQ12_012743</name>
</gene>
<dbReference type="InterPro" id="IPR036769">
    <property type="entry name" value="Ribosomal_uL11_C_sf"/>
</dbReference>
<feature type="region of interest" description="Disordered" evidence="4">
    <location>
        <begin position="1"/>
        <end position="30"/>
    </location>
</feature>
<name>A0A835ZQK3_SHEEP</name>
<evidence type="ECO:0000256" key="4">
    <source>
        <dbReference type="SAM" id="MobiDB-lite"/>
    </source>
</evidence>
<protein>
    <recommendedName>
        <fullName evidence="5">Large ribosomal subunit protein uL11 C-terminal domain-containing protein</fullName>
    </recommendedName>
</protein>
<dbReference type="EMBL" id="JAEMGP010000024">
    <property type="protein sequence ID" value="KAG5195454.1"/>
    <property type="molecule type" value="Genomic_DNA"/>
</dbReference>
<dbReference type="Proteomes" id="UP000664991">
    <property type="component" value="Unassembled WGS sequence"/>
</dbReference>
<dbReference type="GO" id="GO:0070180">
    <property type="term" value="F:large ribosomal subunit rRNA binding"/>
    <property type="evidence" value="ECO:0007669"/>
    <property type="project" value="TreeGrafter"/>
</dbReference>
<accession>A0A835ZQK3</accession>
<organism evidence="6 7">
    <name type="scientific">Ovis aries</name>
    <name type="common">Sheep</name>
    <dbReference type="NCBI Taxonomy" id="9940"/>
    <lineage>
        <taxon>Eukaryota</taxon>
        <taxon>Metazoa</taxon>
        <taxon>Chordata</taxon>
        <taxon>Craniata</taxon>
        <taxon>Vertebrata</taxon>
        <taxon>Euteleostomi</taxon>
        <taxon>Mammalia</taxon>
        <taxon>Eutheria</taxon>
        <taxon>Laurasiatheria</taxon>
        <taxon>Artiodactyla</taxon>
        <taxon>Ruminantia</taxon>
        <taxon>Pecora</taxon>
        <taxon>Bovidae</taxon>
        <taxon>Caprinae</taxon>
        <taxon>Ovis</taxon>
    </lineage>
</organism>
<comment type="caution">
    <text evidence="6">The sequence shown here is derived from an EMBL/GenBank/DDBJ whole genome shotgun (WGS) entry which is preliminary data.</text>
</comment>
<evidence type="ECO:0000259" key="5">
    <source>
        <dbReference type="Pfam" id="PF00298"/>
    </source>
</evidence>
<dbReference type="GO" id="GO:0003735">
    <property type="term" value="F:structural constituent of ribosome"/>
    <property type="evidence" value="ECO:0007669"/>
    <property type="project" value="InterPro"/>
</dbReference>
<sequence>MAVRGARGARRAARGADGAGAATPMGDCDIPGSMRNAFPGLDSLPRTTENEQMPGYCIARPEVIIKLEQGEELWPLKFPGWSGSGTSEALKELPRDRKKQKNTRYSGNIGFNEMVTIARQMHHRSLARKLSGTIKEILGIAQSVGCNVDGCHPHDIIDDINSGAVECSQLEPGKLPALVPQLKAP</sequence>
<evidence type="ECO:0000256" key="1">
    <source>
        <dbReference type="ARBA" id="ARBA00010537"/>
    </source>
</evidence>
<dbReference type="SUPFAM" id="SSF46906">
    <property type="entry name" value="Ribosomal protein L11, C-terminal domain"/>
    <property type="match status" value="1"/>
</dbReference>
<proteinExistence type="inferred from homology"/>
<evidence type="ECO:0000313" key="6">
    <source>
        <dbReference type="EMBL" id="KAG5195454.1"/>
    </source>
</evidence>
<keyword evidence="3" id="KW-0687">Ribonucleoprotein</keyword>
<dbReference type="FunFam" id="1.10.10.250:FF:000002">
    <property type="entry name" value="60S ribosomal protein L12"/>
    <property type="match status" value="1"/>
</dbReference>
<evidence type="ECO:0000256" key="3">
    <source>
        <dbReference type="ARBA" id="ARBA00023274"/>
    </source>
</evidence>
<dbReference type="GO" id="GO:0006412">
    <property type="term" value="P:translation"/>
    <property type="evidence" value="ECO:0007669"/>
    <property type="project" value="InterPro"/>
</dbReference>
<dbReference type="AlphaFoldDB" id="A0A835ZQK3"/>
<comment type="similarity">
    <text evidence="1">Belongs to the universal ribosomal protein uL11 family.</text>
</comment>
<reference evidence="6 7" key="1">
    <citation type="submission" date="2020-12" db="EMBL/GenBank/DDBJ databases">
        <title>De novo assembly of Tibetan sheep genome.</title>
        <authorList>
            <person name="Li X."/>
        </authorList>
    </citation>
    <scope>NUCLEOTIDE SEQUENCE [LARGE SCALE GENOMIC DNA]</scope>
    <source>
        <tissue evidence="6">Heart</tissue>
    </source>
</reference>